<keyword evidence="1" id="KW-0732">Signal</keyword>
<accession>A0A7W7QIQ4</accession>
<evidence type="ECO:0000313" key="3">
    <source>
        <dbReference type="Proteomes" id="UP000552644"/>
    </source>
</evidence>
<feature type="signal peptide" evidence="1">
    <location>
        <begin position="1"/>
        <end position="28"/>
    </location>
</feature>
<keyword evidence="3" id="KW-1185">Reference proteome</keyword>
<dbReference type="RefSeq" id="WP_184712963.1">
    <property type="nucleotide sequence ID" value="NZ_JACHJP010000001.1"/>
</dbReference>
<name>A0A7W7QIQ4_9ACTN</name>
<feature type="chain" id="PRO_5031110658" description="Htaa domain-containing protein" evidence="1">
    <location>
        <begin position="29"/>
        <end position="221"/>
    </location>
</feature>
<dbReference type="EMBL" id="JACHJP010000001">
    <property type="protein sequence ID" value="MBB4914286.1"/>
    <property type="molecule type" value="Genomic_DNA"/>
</dbReference>
<evidence type="ECO:0000313" key="2">
    <source>
        <dbReference type="EMBL" id="MBB4914286.1"/>
    </source>
</evidence>
<organism evidence="2 3">
    <name type="scientific">Streptosporangium saharense</name>
    <dbReference type="NCBI Taxonomy" id="1706840"/>
    <lineage>
        <taxon>Bacteria</taxon>
        <taxon>Bacillati</taxon>
        <taxon>Actinomycetota</taxon>
        <taxon>Actinomycetes</taxon>
        <taxon>Streptosporangiales</taxon>
        <taxon>Streptosporangiaceae</taxon>
        <taxon>Streptosporangium</taxon>
    </lineage>
</organism>
<proteinExistence type="predicted"/>
<dbReference type="AlphaFoldDB" id="A0A7W7QIQ4"/>
<evidence type="ECO:0000256" key="1">
    <source>
        <dbReference type="SAM" id="SignalP"/>
    </source>
</evidence>
<dbReference type="Proteomes" id="UP000552644">
    <property type="component" value="Unassembled WGS sequence"/>
</dbReference>
<gene>
    <name evidence="2" type="ORF">FHS44_001358</name>
</gene>
<sequence>MNKWTLRTAAVASVAAVALTGLTTPSYAQTSATSAQQSTARTTATVTVPYISRTRIDGVWTAIEGYTRDYTVTAPATASPNSVFRVKFDSAPIFAVPAHNEKLTDLRIAYRVSGNVTILGYRLKGGSNLGGAHFWVQRNGSDLIVRSNATFQGGVEFDAPDLVVKVRAGASGAVTTSPGGSSFADPAFYWYRKHAVNGQWDPFENYVDPASPVTFTTTTIG</sequence>
<reference evidence="2 3" key="1">
    <citation type="submission" date="2020-08" db="EMBL/GenBank/DDBJ databases">
        <title>Genomic Encyclopedia of Type Strains, Phase III (KMG-III): the genomes of soil and plant-associated and newly described type strains.</title>
        <authorList>
            <person name="Whitman W."/>
        </authorList>
    </citation>
    <scope>NUCLEOTIDE SEQUENCE [LARGE SCALE GENOMIC DNA]</scope>
    <source>
        <strain evidence="2 3">CECT 8840</strain>
    </source>
</reference>
<evidence type="ECO:0008006" key="4">
    <source>
        <dbReference type="Google" id="ProtNLM"/>
    </source>
</evidence>
<protein>
    <recommendedName>
        <fullName evidence="4">Htaa domain-containing protein</fullName>
    </recommendedName>
</protein>
<comment type="caution">
    <text evidence="2">The sequence shown here is derived from an EMBL/GenBank/DDBJ whole genome shotgun (WGS) entry which is preliminary data.</text>
</comment>